<proteinExistence type="predicted"/>
<evidence type="ECO:0000313" key="1">
    <source>
        <dbReference type="EMBL" id="RPJ67331.1"/>
    </source>
</evidence>
<dbReference type="AlphaFoldDB" id="A0A3N5YNP9"/>
<accession>A0A3N5YNP9</accession>
<evidence type="ECO:0000313" key="2">
    <source>
        <dbReference type="Proteomes" id="UP000275281"/>
    </source>
</evidence>
<dbReference type="Proteomes" id="UP000275281">
    <property type="component" value="Unassembled WGS sequence"/>
</dbReference>
<name>A0A3N5YNP9_9ALTE</name>
<protein>
    <submittedName>
        <fullName evidence="1">Uncharacterized protein</fullName>
    </submittedName>
</protein>
<keyword evidence="2" id="KW-1185">Reference proteome</keyword>
<comment type="caution">
    <text evidence="1">The sequence shown here is derived from an EMBL/GenBank/DDBJ whole genome shotgun (WGS) entry which is preliminary data.</text>
</comment>
<dbReference type="OrthoDB" id="6238772at2"/>
<organism evidence="1 2">
    <name type="scientific">Alteromonas sediminis</name>
    <dbReference type="NCBI Taxonomy" id="2259342"/>
    <lineage>
        <taxon>Bacteria</taxon>
        <taxon>Pseudomonadati</taxon>
        <taxon>Pseudomonadota</taxon>
        <taxon>Gammaproteobacteria</taxon>
        <taxon>Alteromonadales</taxon>
        <taxon>Alteromonadaceae</taxon>
        <taxon>Alteromonas/Salinimonas group</taxon>
        <taxon>Alteromonas</taxon>
    </lineage>
</organism>
<reference evidence="1 2" key="1">
    <citation type="submission" date="2018-11" db="EMBL/GenBank/DDBJ databases">
        <authorList>
            <person name="Ye M.-Q."/>
            <person name="Du Z.-J."/>
        </authorList>
    </citation>
    <scope>NUCLEOTIDE SEQUENCE [LARGE SCALE GENOMIC DNA]</scope>
    <source>
        <strain evidence="1 2">U0105</strain>
    </source>
</reference>
<gene>
    <name evidence="1" type="ORF">DRW07_07315</name>
</gene>
<dbReference type="RefSeq" id="WP_124027232.1">
    <property type="nucleotide sequence ID" value="NZ_JBHRSN010000015.1"/>
</dbReference>
<sequence>MNPFIDVHTVLATPEDLDDWHDDPFEATEKLNVMLHHLADGCVEDEGSKRFDSLCQIIWEHWHKDPHLADIDESDLTDWVDQQLASWDDAESDNLITTDDVPE</sequence>
<dbReference type="EMBL" id="RPOK01000002">
    <property type="protein sequence ID" value="RPJ67331.1"/>
    <property type="molecule type" value="Genomic_DNA"/>
</dbReference>